<evidence type="ECO:0000313" key="2">
    <source>
        <dbReference type="EMBL" id="TKX25136.1"/>
    </source>
</evidence>
<feature type="compositionally biased region" description="Basic and acidic residues" evidence="1">
    <location>
        <begin position="338"/>
        <end position="351"/>
    </location>
</feature>
<name>A0A4U7B8J5_9PEZI</name>
<reference evidence="2 3" key="1">
    <citation type="submission" date="2018-02" db="EMBL/GenBank/DDBJ databases">
        <title>Draft genome sequences of Elsinoe sp., causing black scab on jojoba.</title>
        <authorList>
            <person name="Stodart B."/>
            <person name="Jeffress S."/>
            <person name="Ash G."/>
            <person name="Arun Chinnappa K."/>
        </authorList>
    </citation>
    <scope>NUCLEOTIDE SEQUENCE [LARGE SCALE GENOMIC DNA]</scope>
    <source>
        <strain evidence="2 3">Hillstone_2</strain>
    </source>
</reference>
<proteinExistence type="predicted"/>
<feature type="compositionally biased region" description="Acidic residues" evidence="1">
    <location>
        <begin position="325"/>
        <end position="337"/>
    </location>
</feature>
<dbReference type="EMBL" id="PTQR01000031">
    <property type="protein sequence ID" value="TKX25136.1"/>
    <property type="molecule type" value="Genomic_DNA"/>
</dbReference>
<gene>
    <name evidence="2" type="ORF">C1H76_2628</name>
</gene>
<dbReference type="AlphaFoldDB" id="A0A4U7B8J5"/>
<feature type="region of interest" description="Disordered" evidence="1">
    <location>
        <begin position="306"/>
        <end position="363"/>
    </location>
</feature>
<organism evidence="2 3">
    <name type="scientific">Elsinoe australis</name>
    <dbReference type="NCBI Taxonomy" id="40998"/>
    <lineage>
        <taxon>Eukaryota</taxon>
        <taxon>Fungi</taxon>
        <taxon>Dikarya</taxon>
        <taxon>Ascomycota</taxon>
        <taxon>Pezizomycotina</taxon>
        <taxon>Dothideomycetes</taxon>
        <taxon>Dothideomycetidae</taxon>
        <taxon>Myriangiales</taxon>
        <taxon>Elsinoaceae</taxon>
        <taxon>Elsinoe</taxon>
    </lineage>
</organism>
<evidence type="ECO:0000256" key="1">
    <source>
        <dbReference type="SAM" id="MobiDB-lite"/>
    </source>
</evidence>
<feature type="compositionally biased region" description="Acidic residues" evidence="1">
    <location>
        <begin position="308"/>
        <end position="318"/>
    </location>
</feature>
<accession>A0A4U7B8J5</accession>
<protein>
    <submittedName>
        <fullName evidence="2">Uncharacterized protein</fullName>
    </submittedName>
</protein>
<comment type="caution">
    <text evidence="2">The sequence shown here is derived from an EMBL/GenBank/DDBJ whole genome shotgun (WGS) entry which is preliminary data.</text>
</comment>
<sequence length="363" mass="38320">MSFELTSEAMTCNDAATATFAPHKRNYQTRSAFVTLWHPFETTLAVRKVHGTTLRRRKLVVRYSSRPGDRVEPGTTSSVAQLSPEEGAAAFMPVTASGSTPYKRLRLDRHAFVPAVRARQVALPSRAKDEIDDPMVGIDAVDGVGSGSVAESGGASVGGMDGGLGREREGGVQGTVVGSGSEGMDREMGEDVGAEMGGGVLGTRGEEMDVDVIGGLVGGLAGEMVQGMARGEGGEAVGDVEGLEEWEVVEGMGGELPVEMEGLMLAERVGEEAGEAAGEVLGKGDDEAEGELVAGLQGWGRCDLLVEKDDEEEAETEDVAAGAAVEEEEDNEEESEEERPRETGQRRDVRRAVGPSQRLARRR</sequence>
<evidence type="ECO:0000313" key="3">
    <source>
        <dbReference type="Proteomes" id="UP000308133"/>
    </source>
</evidence>
<dbReference type="Proteomes" id="UP000308133">
    <property type="component" value="Unassembled WGS sequence"/>
</dbReference>
<feature type="region of interest" description="Disordered" evidence="1">
    <location>
        <begin position="147"/>
        <end position="188"/>
    </location>
</feature>